<name>A0AAW2IYH3_9LAMI</name>
<evidence type="ECO:0000259" key="1">
    <source>
        <dbReference type="Pfam" id="PF24626"/>
    </source>
</evidence>
<dbReference type="AlphaFoldDB" id="A0AAW2IYH3"/>
<evidence type="ECO:0000313" key="2">
    <source>
        <dbReference type="EMBL" id="KAL0286503.1"/>
    </source>
</evidence>
<dbReference type="Pfam" id="PF24626">
    <property type="entry name" value="SH3_Tf2-1"/>
    <property type="match status" value="1"/>
</dbReference>
<gene>
    <name evidence="2" type="ORF">Scaly_2792000</name>
</gene>
<dbReference type="GO" id="GO:0003676">
    <property type="term" value="F:nucleic acid binding"/>
    <property type="evidence" value="ECO:0007669"/>
    <property type="project" value="InterPro"/>
</dbReference>
<proteinExistence type="predicted"/>
<sequence>MPSSLATFGKLCGASLELSCFSTTCHPQTNGQTEVVNRTLSTLLRTIVKNLKSWEECLPHAEFAYNRTVHSTTKFLLFQIVYVPLPLQDRVNMDGKKKAEFVKQIRKKVKHNIEKMTQHYMNRVNKGRKQVIFEPGDLVWLHLRKERFLDKGKSKLMPRGDGPFQVLERINDIAYKLELPSEYGVSATFNVL</sequence>
<comment type="caution">
    <text evidence="2">The sequence shown here is derived from an EMBL/GenBank/DDBJ whole genome shotgun (WGS) entry which is preliminary data.</text>
</comment>
<dbReference type="InterPro" id="IPR056924">
    <property type="entry name" value="SH3_Tf2-1"/>
</dbReference>
<dbReference type="InterPro" id="IPR036397">
    <property type="entry name" value="RNaseH_sf"/>
</dbReference>
<dbReference type="Gene3D" id="3.30.420.10">
    <property type="entry name" value="Ribonuclease H-like superfamily/Ribonuclease H"/>
    <property type="match status" value="1"/>
</dbReference>
<dbReference type="PANTHER" id="PTHR35046:SF26">
    <property type="entry name" value="RNA-DIRECTED DNA POLYMERASE"/>
    <property type="match status" value="1"/>
</dbReference>
<dbReference type="InterPro" id="IPR012337">
    <property type="entry name" value="RNaseH-like_sf"/>
</dbReference>
<feature type="domain" description="Tf2-1-like SH3-like" evidence="1">
    <location>
        <begin position="136"/>
        <end position="191"/>
    </location>
</feature>
<reference evidence="2" key="2">
    <citation type="journal article" date="2024" name="Plant">
        <title>Genomic evolution and insights into agronomic trait innovations of Sesamum species.</title>
        <authorList>
            <person name="Miao H."/>
            <person name="Wang L."/>
            <person name="Qu L."/>
            <person name="Liu H."/>
            <person name="Sun Y."/>
            <person name="Le M."/>
            <person name="Wang Q."/>
            <person name="Wei S."/>
            <person name="Zheng Y."/>
            <person name="Lin W."/>
            <person name="Duan Y."/>
            <person name="Cao H."/>
            <person name="Xiong S."/>
            <person name="Wang X."/>
            <person name="Wei L."/>
            <person name="Li C."/>
            <person name="Ma Q."/>
            <person name="Ju M."/>
            <person name="Zhao R."/>
            <person name="Li G."/>
            <person name="Mu C."/>
            <person name="Tian Q."/>
            <person name="Mei H."/>
            <person name="Zhang T."/>
            <person name="Gao T."/>
            <person name="Zhang H."/>
        </authorList>
    </citation>
    <scope>NUCLEOTIDE SEQUENCE</scope>
    <source>
        <strain evidence="2">KEN8</strain>
    </source>
</reference>
<protein>
    <recommendedName>
        <fullName evidence="1">Tf2-1-like SH3-like domain-containing protein</fullName>
    </recommendedName>
</protein>
<dbReference type="EMBL" id="JACGWM010001873">
    <property type="protein sequence ID" value="KAL0286503.1"/>
    <property type="molecule type" value="Genomic_DNA"/>
</dbReference>
<organism evidence="2">
    <name type="scientific">Sesamum calycinum</name>
    <dbReference type="NCBI Taxonomy" id="2727403"/>
    <lineage>
        <taxon>Eukaryota</taxon>
        <taxon>Viridiplantae</taxon>
        <taxon>Streptophyta</taxon>
        <taxon>Embryophyta</taxon>
        <taxon>Tracheophyta</taxon>
        <taxon>Spermatophyta</taxon>
        <taxon>Magnoliopsida</taxon>
        <taxon>eudicotyledons</taxon>
        <taxon>Gunneridae</taxon>
        <taxon>Pentapetalae</taxon>
        <taxon>asterids</taxon>
        <taxon>lamiids</taxon>
        <taxon>Lamiales</taxon>
        <taxon>Pedaliaceae</taxon>
        <taxon>Sesamum</taxon>
    </lineage>
</organism>
<dbReference type="SUPFAM" id="SSF53098">
    <property type="entry name" value="Ribonuclease H-like"/>
    <property type="match status" value="1"/>
</dbReference>
<dbReference type="PANTHER" id="PTHR35046">
    <property type="entry name" value="ZINC KNUCKLE (CCHC-TYPE) FAMILY PROTEIN"/>
    <property type="match status" value="1"/>
</dbReference>
<reference evidence="2" key="1">
    <citation type="submission" date="2020-06" db="EMBL/GenBank/DDBJ databases">
        <authorList>
            <person name="Li T."/>
            <person name="Hu X."/>
            <person name="Zhang T."/>
            <person name="Song X."/>
            <person name="Zhang H."/>
            <person name="Dai N."/>
            <person name="Sheng W."/>
            <person name="Hou X."/>
            <person name="Wei L."/>
        </authorList>
    </citation>
    <scope>NUCLEOTIDE SEQUENCE</scope>
    <source>
        <strain evidence="2">KEN8</strain>
        <tissue evidence="2">Leaf</tissue>
    </source>
</reference>
<accession>A0AAW2IYH3</accession>